<accession>A0A8J6MX03</accession>
<gene>
    <name evidence="3" type="ORF">H8E19_03180</name>
</gene>
<feature type="transmembrane region" description="Helical" evidence="1">
    <location>
        <begin position="324"/>
        <end position="342"/>
    </location>
</feature>
<sequence length="399" mass="44601">MPPLSHKTFRKSHIRSSEDNRVRVLIVILDFDSSNTLRSSVVLALRTGCHVIVVRTENESSDDLKGLNVTLLRGHLSECEAILASVEKARRRGISHIVTMGLDSIPASDDFDNFVSVIQYDPDAIILGRRNFEQGGEFGLYHFYGHLSNFFLRLQTGKALKDTQSNFIVYPLNVLESLKLRQRGPAFKSEVIVKAAWAGVTLREVDLSVTLSPREDKPHRRRFWDIFLITILNIHYTFRSITPIPHRKIVADKERPGEKISVLRPIESLRTLLTENTNPAQLAAAGALGVFLGTLPLIICHTIVILFAASFFRLNKVAAVSASQLCMPPVVPAICIEVGYFMRHGRFLTEISLETLGYQALDRLLEWLIGSLVLSPILGALVGIIIYITARRITKDKGA</sequence>
<dbReference type="PANTHER" id="PTHR40547">
    <property type="entry name" value="SLL0298 PROTEIN"/>
    <property type="match status" value="1"/>
</dbReference>
<name>A0A8J6MX03_9DELT</name>
<evidence type="ECO:0000313" key="4">
    <source>
        <dbReference type="Proteomes" id="UP000650524"/>
    </source>
</evidence>
<organism evidence="3 4">
    <name type="scientific">Candidatus Desulfacyla euxinica</name>
    <dbReference type="NCBI Taxonomy" id="2841693"/>
    <lineage>
        <taxon>Bacteria</taxon>
        <taxon>Deltaproteobacteria</taxon>
        <taxon>Candidatus Desulfacyla</taxon>
    </lineage>
</organism>
<proteinExistence type="predicted"/>
<feature type="transmembrane region" description="Helical" evidence="1">
    <location>
        <begin position="282"/>
        <end position="312"/>
    </location>
</feature>
<evidence type="ECO:0000259" key="2">
    <source>
        <dbReference type="Pfam" id="PF09835"/>
    </source>
</evidence>
<dbReference type="SUPFAM" id="SSF53448">
    <property type="entry name" value="Nucleotide-diphospho-sugar transferases"/>
    <property type="match status" value="1"/>
</dbReference>
<dbReference type="AlphaFoldDB" id="A0A8J6MX03"/>
<feature type="domain" description="DUF2062" evidence="2">
    <location>
        <begin position="271"/>
        <end position="395"/>
    </location>
</feature>
<evidence type="ECO:0000256" key="1">
    <source>
        <dbReference type="SAM" id="Phobius"/>
    </source>
</evidence>
<dbReference type="InterPro" id="IPR018639">
    <property type="entry name" value="DUF2062"/>
</dbReference>
<feature type="transmembrane region" description="Helical" evidence="1">
    <location>
        <begin position="367"/>
        <end position="390"/>
    </location>
</feature>
<dbReference type="EMBL" id="JACNJD010000131">
    <property type="protein sequence ID" value="MBC8176382.1"/>
    <property type="molecule type" value="Genomic_DNA"/>
</dbReference>
<keyword evidence="1" id="KW-0812">Transmembrane</keyword>
<dbReference type="Pfam" id="PF09835">
    <property type="entry name" value="DUF2062"/>
    <property type="match status" value="1"/>
</dbReference>
<dbReference type="InterPro" id="IPR029044">
    <property type="entry name" value="Nucleotide-diphossugar_trans"/>
</dbReference>
<keyword evidence="1" id="KW-1133">Transmembrane helix</keyword>
<protein>
    <submittedName>
        <fullName evidence="3">DUF2062 domain-containing protein</fullName>
    </submittedName>
</protein>
<reference evidence="3 4" key="1">
    <citation type="submission" date="2020-08" db="EMBL/GenBank/DDBJ databases">
        <title>Bridging the membrane lipid divide: bacteria of the FCB group superphylum have the potential to synthesize archaeal ether lipids.</title>
        <authorList>
            <person name="Villanueva L."/>
            <person name="Von Meijenfeldt F.A.B."/>
            <person name="Westbye A.B."/>
            <person name="Yadav S."/>
            <person name="Hopmans E.C."/>
            <person name="Dutilh B.E."/>
            <person name="Sinninghe Damste J.S."/>
        </authorList>
    </citation>
    <scope>NUCLEOTIDE SEQUENCE [LARGE SCALE GENOMIC DNA]</scope>
    <source>
        <strain evidence="3">NIOZ-UU27</strain>
    </source>
</reference>
<dbReference type="Proteomes" id="UP000650524">
    <property type="component" value="Unassembled WGS sequence"/>
</dbReference>
<dbReference type="PANTHER" id="PTHR40547:SF1">
    <property type="entry name" value="SLL0298 PROTEIN"/>
    <property type="match status" value="1"/>
</dbReference>
<evidence type="ECO:0000313" key="3">
    <source>
        <dbReference type="EMBL" id="MBC8176382.1"/>
    </source>
</evidence>
<comment type="caution">
    <text evidence="3">The sequence shown here is derived from an EMBL/GenBank/DDBJ whole genome shotgun (WGS) entry which is preliminary data.</text>
</comment>
<keyword evidence="1" id="KW-0472">Membrane</keyword>